<accession>A0A9Q0TE50</accession>
<keyword evidence="3" id="KW-1185">Reference proteome</keyword>
<name>A0A9Q0TE50_9ROSI</name>
<reference evidence="2" key="2">
    <citation type="journal article" date="2023" name="Int. J. Mol. Sci.">
        <title>De Novo Assembly and Annotation of 11 Diverse Shrub Willow (Salix) Genomes Reveals Novel Gene Organization in Sex-Linked Regions.</title>
        <authorList>
            <person name="Hyden B."/>
            <person name="Feng K."/>
            <person name="Yates T.B."/>
            <person name="Jawdy S."/>
            <person name="Cereghino C."/>
            <person name="Smart L.B."/>
            <person name="Muchero W."/>
        </authorList>
    </citation>
    <scope>NUCLEOTIDE SEQUENCE</scope>
    <source>
        <tissue evidence="2">Shoot tip</tissue>
    </source>
</reference>
<evidence type="ECO:0000256" key="1">
    <source>
        <dbReference type="SAM" id="MobiDB-lite"/>
    </source>
</evidence>
<feature type="compositionally biased region" description="Polar residues" evidence="1">
    <location>
        <begin position="1"/>
        <end position="11"/>
    </location>
</feature>
<sequence>MDRQRNATSSYLPKKPSKTHSTSPLKLQNLASLKSPQLLRLILAKQLILCKMSSQRLVFTKTNYLARSKRGLILQLPIR</sequence>
<gene>
    <name evidence="2" type="ORF">OIU74_010958</name>
</gene>
<reference evidence="2" key="1">
    <citation type="submission" date="2022-11" db="EMBL/GenBank/DDBJ databases">
        <authorList>
            <person name="Hyden B.L."/>
            <person name="Feng K."/>
            <person name="Yates T."/>
            <person name="Jawdy S."/>
            <person name="Smart L.B."/>
            <person name="Muchero W."/>
        </authorList>
    </citation>
    <scope>NUCLEOTIDE SEQUENCE</scope>
    <source>
        <tissue evidence="2">Shoot tip</tissue>
    </source>
</reference>
<evidence type="ECO:0000313" key="3">
    <source>
        <dbReference type="Proteomes" id="UP001151752"/>
    </source>
</evidence>
<protein>
    <submittedName>
        <fullName evidence="2">Uncharacterized protein</fullName>
    </submittedName>
</protein>
<dbReference type="EMBL" id="JAPFFM010000015">
    <property type="protein sequence ID" value="KAJ6709957.1"/>
    <property type="molecule type" value="Genomic_DNA"/>
</dbReference>
<evidence type="ECO:0000313" key="2">
    <source>
        <dbReference type="EMBL" id="KAJ6709957.1"/>
    </source>
</evidence>
<proteinExistence type="predicted"/>
<organism evidence="2 3">
    <name type="scientific">Salix koriyanagi</name>
    <dbReference type="NCBI Taxonomy" id="2511006"/>
    <lineage>
        <taxon>Eukaryota</taxon>
        <taxon>Viridiplantae</taxon>
        <taxon>Streptophyta</taxon>
        <taxon>Embryophyta</taxon>
        <taxon>Tracheophyta</taxon>
        <taxon>Spermatophyta</taxon>
        <taxon>Magnoliopsida</taxon>
        <taxon>eudicotyledons</taxon>
        <taxon>Gunneridae</taxon>
        <taxon>Pentapetalae</taxon>
        <taxon>rosids</taxon>
        <taxon>fabids</taxon>
        <taxon>Malpighiales</taxon>
        <taxon>Salicaceae</taxon>
        <taxon>Saliceae</taxon>
        <taxon>Salix</taxon>
    </lineage>
</organism>
<comment type="caution">
    <text evidence="2">The sequence shown here is derived from an EMBL/GenBank/DDBJ whole genome shotgun (WGS) entry which is preliminary data.</text>
</comment>
<dbReference type="Proteomes" id="UP001151752">
    <property type="component" value="Chromosome 2"/>
</dbReference>
<feature type="region of interest" description="Disordered" evidence="1">
    <location>
        <begin position="1"/>
        <end position="25"/>
    </location>
</feature>
<dbReference type="AlphaFoldDB" id="A0A9Q0TE50"/>